<dbReference type="RefSeq" id="WP_087371725.1">
    <property type="nucleotide sequence ID" value="NZ_NFKK01000004.1"/>
</dbReference>
<gene>
    <name evidence="2" type="ORF">B5F17_05750</name>
</gene>
<evidence type="ECO:0000313" key="2">
    <source>
        <dbReference type="EMBL" id="OUP53510.1"/>
    </source>
</evidence>
<accession>A0A1Y4LCC2</accession>
<protein>
    <submittedName>
        <fullName evidence="2">Uncharacterized protein</fullName>
    </submittedName>
</protein>
<evidence type="ECO:0000256" key="1">
    <source>
        <dbReference type="SAM" id="Phobius"/>
    </source>
</evidence>
<dbReference type="AlphaFoldDB" id="A0A1Y4LCC2"/>
<reference evidence="3" key="1">
    <citation type="submission" date="2017-04" db="EMBL/GenBank/DDBJ databases">
        <title>Function of individual gut microbiota members based on whole genome sequencing of pure cultures obtained from chicken caecum.</title>
        <authorList>
            <person name="Medvecky M."/>
            <person name="Cejkova D."/>
            <person name="Polansky O."/>
            <person name="Karasova D."/>
            <person name="Kubasova T."/>
            <person name="Cizek A."/>
            <person name="Rychlik I."/>
        </authorList>
    </citation>
    <scope>NUCLEOTIDE SEQUENCE [LARGE SCALE GENOMIC DNA]</scope>
    <source>
        <strain evidence="3">An180</strain>
    </source>
</reference>
<name>A0A1Y4LCC2_9FIRM</name>
<dbReference type="Proteomes" id="UP000195897">
    <property type="component" value="Unassembled WGS sequence"/>
</dbReference>
<feature type="transmembrane region" description="Helical" evidence="1">
    <location>
        <begin position="6"/>
        <end position="26"/>
    </location>
</feature>
<keyword evidence="1" id="KW-0812">Transmembrane</keyword>
<comment type="caution">
    <text evidence="2">The sequence shown here is derived from an EMBL/GenBank/DDBJ whole genome shotgun (WGS) entry which is preliminary data.</text>
</comment>
<dbReference type="EMBL" id="NFKK01000004">
    <property type="protein sequence ID" value="OUP53510.1"/>
    <property type="molecule type" value="Genomic_DNA"/>
</dbReference>
<evidence type="ECO:0000313" key="3">
    <source>
        <dbReference type="Proteomes" id="UP000195897"/>
    </source>
</evidence>
<keyword evidence="1" id="KW-0472">Membrane</keyword>
<sequence>MILSKIYPKIFIGFTCIFLIVLYNLLYTAQRIQCITPQSSAYTVLMQRPSVTEKIAMVLQAHSPNTVFFGDFYLFGDATRSDSEHSSMCLPYLIVESNPVYTAGTTSWKFHLDILQFGNSGRILLPNELELSLVPDANTTLGLVTDSMGQVLSAEYPKSLVIKDASLPLTLEVHASVLDSTINPDASAILQVSWGGKLHLLGRSAVPFSVSGVVAYENNVMGSK</sequence>
<proteinExistence type="predicted"/>
<keyword evidence="1" id="KW-1133">Transmembrane helix</keyword>
<organism evidence="2 3">
    <name type="scientific">Butyricicoccus pullicaecorum</name>
    <dbReference type="NCBI Taxonomy" id="501571"/>
    <lineage>
        <taxon>Bacteria</taxon>
        <taxon>Bacillati</taxon>
        <taxon>Bacillota</taxon>
        <taxon>Clostridia</taxon>
        <taxon>Eubacteriales</taxon>
        <taxon>Butyricicoccaceae</taxon>
        <taxon>Butyricicoccus</taxon>
    </lineage>
</organism>